<keyword evidence="3" id="KW-1185">Reference proteome</keyword>
<dbReference type="PANTHER" id="PTHR12110:SF21">
    <property type="entry name" value="XYLOSE ISOMERASE-LIKE TIM BARREL DOMAIN-CONTAINING PROTEIN"/>
    <property type="match status" value="1"/>
</dbReference>
<dbReference type="Gene3D" id="3.20.20.150">
    <property type="entry name" value="Divalent-metal-dependent TIM barrel enzymes"/>
    <property type="match status" value="1"/>
</dbReference>
<proteinExistence type="predicted"/>
<protein>
    <submittedName>
        <fullName evidence="2">Xylose isomerase domain protein TIM barrel</fullName>
    </submittedName>
</protein>
<reference evidence="3" key="1">
    <citation type="submission" date="2017-05" db="EMBL/GenBank/DDBJ databases">
        <authorList>
            <person name="Kirkegaard R."/>
            <person name="Mcilroy J S."/>
        </authorList>
    </citation>
    <scope>NUCLEOTIDE SEQUENCE [LARGE SCALE GENOMIC DNA]</scope>
</reference>
<keyword evidence="2" id="KW-0413">Isomerase</keyword>
<sequence length="305" mass="34659">MKLGLLTAAFPGKSLSEVAEWASQNGFQMLELACWPLGKATRRYAGVTTLDVAGFGQKQADETREIMKKFGLEISSLGYYPNPLHPDSEHRKVVIDHLMKVIDAAALVMDHPIVGTFVGKDKDKTIEANFETFKQIWPEIVHYAGDKGVKIAIENCPMIFSNDEWPGGNNLASTPAIWREMFSIIPDENFGLNLDPSHLVWLMIDPLRVVREFSERIFHIHAKDLEIDLDGLYENGTQSLGMGWQIPRLPGLGQIDWGSFISQLYRYGYDYVISIEHEDRQFEGTEELVKRGFLISRDILKPYMH</sequence>
<dbReference type="PANTHER" id="PTHR12110">
    <property type="entry name" value="HYDROXYPYRUVATE ISOMERASE"/>
    <property type="match status" value="1"/>
</dbReference>
<dbReference type="Proteomes" id="UP000195514">
    <property type="component" value="Chromosome I"/>
</dbReference>
<dbReference type="InterPro" id="IPR036237">
    <property type="entry name" value="Xyl_isomerase-like_sf"/>
</dbReference>
<feature type="domain" description="Xylose isomerase-like TIM barrel" evidence="1">
    <location>
        <begin position="20"/>
        <end position="291"/>
    </location>
</feature>
<dbReference type="OrthoDB" id="9779184at2"/>
<dbReference type="GO" id="GO:0016853">
    <property type="term" value="F:isomerase activity"/>
    <property type="evidence" value="ECO:0007669"/>
    <property type="project" value="UniProtKB-KW"/>
</dbReference>
<dbReference type="AlphaFoldDB" id="A0A1Y6K427"/>
<dbReference type="RefSeq" id="WP_087862274.1">
    <property type="nucleotide sequence ID" value="NZ_LT859958.1"/>
</dbReference>
<dbReference type="InterPro" id="IPR050312">
    <property type="entry name" value="IolE/XylAMocC-like"/>
</dbReference>
<dbReference type="EMBL" id="LT859958">
    <property type="protein sequence ID" value="SMX54431.1"/>
    <property type="molecule type" value="Genomic_DNA"/>
</dbReference>
<name>A0A1Y6K427_9CHLR</name>
<organism evidence="2 3">
    <name type="scientific">Candidatus Brevifilum fermentans</name>
    <dbReference type="NCBI Taxonomy" id="1986204"/>
    <lineage>
        <taxon>Bacteria</taxon>
        <taxon>Bacillati</taxon>
        <taxon>Chloroflexota</taxon>
        <taxon>Anaerolineae</taxon>
        <taxon>Anaerolineales</taxon>
        <taxon>Anaerolineaceae</taxon>
        <taxon>Candidatus Brevifilum</taxon>
    </lineage>
</organism>
<evidence type="ECO:0000259" key="1">
    <source>
        <dbReference type="Pfam" id="PF01261"/>
    </source>
</evidence>
<accession>A0A1Y6K427</accession>
<dbReference type="Pfam" id="PF01261">
    <property type="entry name" value="AP_endonuc_2"/>
    <property type="match status" value="1"/>
</dbReference>
<evidence type="ECO:0000313" key="3">
    <source>
        <dbReference type="Proteomes" id="UP000195514"/>
    </source>
</evidence>
<evidence type="ECO:0000313" key="2">
    <source>
        <dbReference type="EMBL" id="SMX54431.1"/>
    </source>
</evidence>
<dbReference type="KEGG" id="abat:CFX1CAM_1366"/>
<gene>
    <name evidence="2" type="ORF">CFX1CAM_1366</name>
</gene>
<dbReference type="InterPro" id="IPR013022">
    <property type="entry name" value="Xyl_isomerase-like_TIM-brl"/>
</dbReference>
<dbReference type="SUPFAM" id="SSF51658">
    <property type="entry name" value="Xylose isomerase-like"/>
    <property type="match status" value="1"/>
</dbReference>